<dbReference type="Proteomes" id="UP000886501">
    <property type="component" value="Unassembled WGS sequence"/>
</dbReference>
<protein>
    <submittedName>
        <fullName evidence="1">Uncharacterized protein</fullName>
    </submittedName>
</protein>
<gene>
    <name evidence="1" type="ORF">BDM02DRAFT_254933</name>
</gene>
<proteinExistence type="predicted"/>
<accession>A0ACB6Z9Q9</accession>
<reference evidence="1" key="1">
    <citation type="submission" date="2019-10" db="EMBL/GenBank/DDBJ databases">
        <authorList>
            <consortium name="DOE Joint Genome Institute"/>
            <person name="Kuo A."/>
            <person name="Miyauchi S."/>
            <person name="Kiss E."/>
            <person name="Drula E."/>
            <person name="Kohler A."/>
            <person name="Sanchez-Garcia M."/>
            <person name="Andreopoulos B."/>
            <person name="Barry K.W."/>
            <person name="Bonito G."/>
            <person name="Buee M."/>
            <person name="Carver A."/>
            <person name="Chen C."/>
            <person name="Cichocki N."/>
            <person name="Clum A."/>
            <person name="Culley D."/>
            <person name="Crous P.W."/>
            <person name="Fauchery L."/>
            <person name="Girlanda M."/>
            <person name="Hayes R."/>
            <person name="Keri Z."/>
            <person name="Labutti K."/>
            <person name="Lipzen A."/>
            <person name="Lombard V."/>
            <person name="Magnuson J."/>
            <person name="Maillard F."/>
            <person name="Morin E."/>
            <person name="Murat C."/>
            <person name="Nolan M."/>
            <person name="Ohm R."/>
            <person name="Pangilinan J."/>
            <person name="Pereira M."/>
            <person name="Perotto S."/>
            <person name="Peter M."/>
            <person name="Riley R."/>
            <person name="Sitrit Y."/>
            <person name="Stielow B."/>
            <person name="Szollosi G."/>
            <person name="Zifcakova L."/>
            <person name="Stursova M."/>
            <person name="Spatafora J.W."/>
            <person name="Tedersoo L."/>
            <person name="Vaario L.-M."/>
            <person name="Yamada A."/>
            <person name="Yan M."/>
            <person name="Wang P."/>
            <person name="Xu J."/>
            <person name="Bruns T."/>
            <person name="Baldrian P."/>
            <person name="Vilgalys R."/>
            <person name="Henrissat B."/>
            <person name="Grigoriev I.V."/>
            <person name="Hibbett D."/>
            <person name="Nagy L.G."/>
            <person name="Martin F.M."/>
        </authorList>
    </citation>
    <scope>NUCLEOTIDE SEQUENCE</scope>
    <source>
        <strain evidence="1">P2</strain>
    </source>
</reference>
<evidence type="ECO:0000313" key="2">
    <source>
        <dbReference type="Proteomes" id="UP000886501"/>
    </source>
</evidence>
<reference evidence="1" key="2">
    <citation type="journal article" date="2020" name="Nat. Commun.">
        <title>Large-scale genome sequencing of mycorrhizal fungi provides insights into the early evolution of symbiotic traits.</title>
        <authorList>
            <person name="Miyauchi S."/>
            <person name="Kiss E."/>
            <person name="Kuo A."/>
            <person name="Drula E."/>
            <person name="Kohler A."/>
            <person name="Sanchez-Garcia M."/>
            <person name="Morin E."/>
            <person name="Andreopoulos B."/>
            <person name="Barry K.W."/>
            <person name="Bonito G."/>
            <person name="Buee M."/>
            <person name="Carver A."/>
            <person name="Chen C."/>
            <person name="Cichocki N."/>
            <person name="Clum A."/>
            <person name="Culley D."/>
            <person name="Crous P.W."/>
            <person name="Fauchery L."/>
            <person name="Girlanda M."/>
            <person name="Hayes R.D."/>
            <person name="Keri Z."/>
            <person name="LaButti K."/>
            <person name="Lipzen A."/>
            <person name="Lombard V."/>
            <person name="Magnuson J."/>
            <person name="Maillard F."/>
            <person name="Murat C."/>
            <person name="Nolan M."/>
            <person name="Ohm R.A."/>
            <person name="Pangilinan J."/>
            <person name="Pereira M.F."/>
            <person name="Perotto S."/>
            <person name="Peter M."/>
            <person name="Pfister S."/>
            <person name="Riley R."/>
            <person name="Sitrit Y."/>
            <person name="Stielow J.B."/>
            <person name="Szollosi G."/>
            <person name="Zifcakova L."/>
            <person name="Stursova M."/>
            <person name="Spatafora J.W."/>
            <person name="Tedersoo L."/>
            <person name="Vaario L.M."/>
            <person name="Yamada A."/>
            <person name="Yan M."/>
            <person name="Wang P."/>
            <person name="Xu J."/>
            <person name="Bruns T."/>
            <person name="Baldrian P."/>
            <person name="Vilgalys R."/>
            <person name="Dunand C."/>
            <person name="Henrissat B."/>
            <person name="Grigoriev I.V."/>
            <person name="Hibbett D."/>
            <person name="Nagy L.G."/>
            <person name="Martin F.M."/>
        </authorList>
    </citation>
    <scope>NUCLEOTIDE SEQUENCE</scope>
    <source>
        <strain evidence="1">P2</strain>
    </source>
</reference>
<organism evidence="1 2">
    <name type="scientific">Thelephora ganbajun</name>
    <name type="common">Ganba fungus</name>
    <dbReference type="NCBI Taxonomy" id="370292"/>
    <lineage>
        <taxon>Eukaryota</taxon>
        <taxon>Fungi</taxon>
        <taxon>Dikarya</taxon>
        <taxon>Basidiomycota</taxon>
        <taxon>Agaricomycotina</taxon>
        <taxon>Agaricomycetes</taxon>
        <taxon>Thelephorales</taxon>
        <taxon>Thelephoraceae</taxon>
        <taxon>Thelephora</taxon>
    </lineage>
</organism>
<comment type="caution">
    <text evidence="1">The sequence shown here is derived from an EMBL/GenBank/DDBJ whole genome shotgun (WGS) entry which is preliminary data.</text>
</comment>
<name>A0ACB6Z9Q9_THEGA</name>
<evidence type="ECO:0000313" key="1">
    <source>
        <dbReference type="EMBL" id="KAF9646332.1"/>
    </source>
</evidence>
<keyword evidence="2" id="KW-1185">Reference proteome</keyword>
<sequence length="143" mass="15531">MVPVMKIPQAVDEVHTVPLPDVEEDDKRPSTFHRAHDRSDFRPWTKRNTAILTGAAPEPLSSSVSPSVDDKIDPDVVVDIGPSNSASMNIIAEGLKHEQTSASSYLPDMTTPSPGFINDDGTANADLPVSIIALEDTEERRRS</sequence>
<dbReference type="EMBL" id="MU118061">
    <property type="protein sequence ID" value="KAF9646332.1"/>
    <property type="molecule type" value="Genomic_DNA"/>
</dbReference>